<evidence type="ECO:0000256" key="5">
    <source>
        <dbReference type="ARBA" id="ARBA00022475"/>
    </source>
</evidence>
<evidence type="ECO:0000256" key="6">
    <source>
        <dbReference type="ARBA" id="ARBA00022692"/>
    </source>
</evidence>
<comment type="miscellaneous">
    <text evidence="14">Bacitracin is thought to be involved in the inhibition of peptidoglycan synthesis by sequestering undecaprenyl diphosphate, thereby reducing the pool of lipid carrier available.</text>
</comment>
<keyword evidence="10 14" id="KW-0046">Antibiotic resistance</keyword>
<dbReference type="PANTHER" id="PTHR30622:SF3">
    <property type="entry name" value="UNDECAPRENYL-DIPHOSPHATASE"/>
    <property type="match status" value="1"/>
</dbReference>
<keyword evidence="6 14" id="KW-0812">Transmembrane</keyword>
<dbReference type="NCBIfam" id="TIGR00753">
    <property type="entry name" value="undec_PP_bacA"/>
    <property type="match status" value="1"/>
</dbReference>
<comment type="catalytic activity">
    <reaction evidence="13 14">
        <text>di-trans,octa-cis-undecaprenyl diphosphate + H2O = di-trans,octa-cis-undecaprenyl phosphate + phosphate + H(+)</text>
        <dbReference type="Rhea" id="RHEA:28094"/>
        <dbReference type="ChEBI" id="CHEBI:15377"/>
        <dbReference type="ChEBI" id="CHEBI:15378"/>
        <dbReference type="ChEBI" id="CHEBI:43474"/>
        <dbReference type="ChEBI" id="CHEBI:58405"/>
        <dbReference type="ChEBI" id="CHEBI:60392"/>
        <dbReference type="EC" id="3.6.1.27"/>
    </reaction>
</comment>
<comment type="subcellular location">
    <subcellularLocation>
        <location evidence="1 14">Cell membrane</location>
        <topology evidence="1 14">Multi-pass membrane protein</topology>
    </subcellularLocation>
</comment>
<feature type="transmembrane region" description="Helical" evidence="14">
    <location>
        <begin position="250"/>
        <end position="272"/>
    </location>
</feature>
<evidence type="ECO:0000256" key="1">
    <source>
        <dbReference type="ARBA" id="ARBA00004651"/>
    </source>
</evidence>
<feature type="transmembrane region" description="Helical" evidence="14">
    <location>
        <begin position="187"/>
        <end position="205"/>
    </location>
</feature>
<dbReference type="GO" id="GO:0046677">
    <property type="term" value="P:response to antibiotic"/>
    <property type="evidence" value="ECO:0007669"/>
    <property type="project" value="UniProtKB-UniRule"/>
</dbReference>
<dbReference type="EMBL" id="CP022115">
    <property type="protein sequence ID" value="ASJ25945.1"/>
    <property type="molecule type" value="Genomic_DNA"/>
</dbReference>
<evidence type="ECO:0000256" key="12">
    <source>
        <dbReference type="ARBA" id="ARBA00032932"/>
    </source>
</evidence>
<dbReference type="InterPro" id="IPR003824">
    <property type="entry name" value="UppP"/>
</dbReference>
<keyword evidence="8 14" id="KW-1133">Transmembrane helix</keyword>
<evidence type="ECO:0000313" key="15">
    <source>
        <dbReference type="EMBL" id="ASJ25945.1"/>
    </source>
</evidence>
<dbReference type="EC" id="3.6.1.27" evidence="3 14"/>
<dbReference type="NCBIfam" id="NF001390">
    <property type="entry name" value="PRK00281.1-4"/>
    <property type="match status" value="1"/>
</dbReference>
<sequence length="273" mass="30117">MDWLLLAKAAIMGIVEGLTEFFPISSTGHLIVVGDLINFDDRIGNVFEVVIQLGAILAVCWEYRARLWQVAIDLPTSTMARKFVLNLLIAFLPAAIVGVLLIKTIKSYLFNPVAVACALVVGGLVILWAERRECTARVHRIDDMSHLDALKVGLAQIASLIPGTSRSGSTIIGGMLFGLDRRVATEFSFFLAIPIMFAATAYDVLKHWELFTAADLPTFGTGFLFAFLSAFVAVRGLIRFVASHTFNVFAWYRIMFGLIILGSWWLGLINWAS</sequence>
<keyword evidence="5 14" id="KW-1003">Cell membrane</keyword>
<comment type="similarity">
    <text evidence="2 14">Belongs to the UppP family.</text>
</comment>
<evidence type="ECO:0000256" key="2">
    <source>
        <dbReference type="ARBA" id="ARBA00010621"/>
    </source>
</evidence>
<dbReference type="RefSeq" id="WP_088861615.1">
    <property type="nucleotide sequence ID" value="NZ_CP022115.1"/>
</dbReference>
<keyword evidence="9 14" id="KW-0472">Membrane</keyword>
<gene>
    <name evidence="14" type="primary">uppP</name>
    <name evidence="15" type="ORF">LHGZ1_3114</name>
</gene>
<evidence type="ECO:0000256" key="7">
    <source>
        <dbReference type="ARBA" id="ARBA00022801"/>
    </source>
</evidence>
<dbReference type="NCBIfam" id="NF001389">
    <property type="entry name" value="PRK00281.1-2"/>
    <property type="match status" value="1"/>
</dbReference>
<accession>A0A248LN01</accession>
<dbReference type="Pfam" id="PF02673">
    <property type="entry name" value="BacA"/>
    <property type="match status" value="1"/>
</dbReference>
<dbReference type="Proteomes" id="UP000197424">
    <property type="component" value="Chromosome"/>
</dbReference>
<evidence type="ECO:0000256" key="3">
    <source>
        <dbReference type="ARBA" id="ARBA00012374"/>
    </source>
</evidence>
<evidence type="ECO:0000256" key="13">
    <source>
        <dbReference type="ARBA" id="ARBA00047594"/>
    </source>
</evidence>
<dbReference type="GO" id="GO:0005886">
    <property type="term" value="C:plasma membrane"/>
    <property type="evidence" value="ECO:0007669"/>
    <property type="project" value="UniProtKB-SubCell"/>
</dbReference>
<proteinExistence type="inferred from homology"/>
<dbReference type="GO" id="GO:0009252">
    <property type="term" value="P:peptidoglycan biosynthetic process"/>
    <property type="evidence" value="ECO:0007669"/>
    <property type="project" value="UniProtKB-KW"/>
</dbReference>
<organism evidence="15 16">
    <name type="scientific">Laribacter hongkongensis</name>
    <dbReference type="NCBI Taxonomy" id="168471"/>
    <lineage>
        <taxon>Bacteria</taxon>
        <taxon>Pseudomonadati</taxon>
        <taxon>Pseudomonadota</taxon>
        <taxon>Betaproteobacteria</taxon>
        <taxon>Neisseriales</taxon>
        <taxon>Aquaspirillaceae</taxon>
        <taxon>Laribacter</taxon>
    </lineage>
</organism>
<keyword evidence="14" id="KW-0133">Cell shape</keyword>
<evidence type="ECO:0000256" key="11">
    <source>
        <dbReference type="ARBA" id="ARBA00032707"/>
    </source>
</evidence>
<evidence type="ECO:0000256" key="8">
    <source>
        <dbReference type="ARBA" id="ARBA00022989"/>
    </source>
</evidence>
<reference evidence="16" key="1">
    <citation type="submission" date="2017-06" db="EMBL/GenBank/DDBJ databases">
        <title>Whole genome sequence of Laribacter hongkongensis LHGZ1.</title>
        <authorList>
            <person name="Chen D."/>
            <person name="Wu H."/>
            <person name="Chen J."/>
        </authorList>
    </citation>
    <scope>NUCLEOTIDE SEQUENCE [LARGE SCALE GENOMIC DNA]</scope>
    <source>
        <strain evidence="16">LHGZ1</strain>
    </source>
</reference>
<dbReference type="HAMAP" id="MF_01006">
    <property type="entry name" value="Undec_diphosphatase"/>
    <property type="match status" value="1"/>
</dbReference>
<dbReference type="AlphaFoldDB" id="A0A248LN01"/>
<comment type="function">
    <text evidence="14">Catalyzes the dephosphorylation of undecaprenyl diphosphate (UPP). Confers resistance to bacitracin.</text>
</comment>
<dbReference type="OrthoDB" id="9808289at2"/>
<dbReference type="PANTHER" id="PTHR30622">
    <property type="entry name" value="UNDECAPRENYL-DIPHOSPHATASE"/>
    <property type="match status" value="1"/>
</dbReference>
<protein>
    <recommendedName>
        <fullName evidence="4 14">Undecaprenyl-diphosphatase</fullName>
        <ecNumber evidence="3 14">3.6.1.27</ecNumber>
    </recommendedName>
    <alternativeName>
        <fullName evidence="12 14">Bacitracin resistance protein</fullName>
    </alternativeName>
    <alternativeName>
        <fullName evidence="11 14">Undecaprenyl pyrophosphate phosphatase</fullName>
    </alternativeName>
</protein>
<evidence type="ECO:0000313" key="16">
    <source>
        <dbReference type="Proteomes" id="UP000197424"/>
    </source>
</evidence>
<evidence type="ECO:0000256" key="14">
    <source>
        <dbReference type="HAMAP-Rule" id="MF_01006"/>
    </source>
</evidence>
<evidence type="ECO:0000256" key="10">
    <source>
        <dbReference type="ARBA" id="ARBA00023251"/>
    </source>
</evidence>
<dbReference type="GO" id="GO:0050380">
    <property type="term" value="F:undecaprenyl-diphosphatase activity"/>
    <property type="evidence" value="ECO:0007669"/>
    <property type="project" value="UniProtKB-UniRule"/>
</dbReference>
<keyword evidence="7 14" id="KW-0378">Hydrolase</keyword>
<keyword evidence="14" id="KW-0573">Peptidoglycan synthesis</keyword>
<evidence type="ECO:0000256" key="4">
    <source>
        <dbReference type="ARBA" id="ARBA00021581"/>
    </source>
</evidence>
<feature type="transmembrane region" description="Helical" evidence="14">
    <location>
        <begin position="217"/>
        <end position="238"/>
    </location>
</feature>
<feature type="transmembrane region" description="Helical" evidence="14">
    <location>
        <begin position="83"/>
        <end position="102"/>
    </location>
</feature>
<dbReference type="GO" id="GO:0008360">
    <property type="term" value="P:regulation of cell shape"/>
    <property type="evidence" value="ECO:0007669"/>
    <property type="project" value="UniProtKB-KW"/>
</dbReference>
<name>A0A248LN01_9NEIS</name>
<feature type="transmembrane region" description="Helical" evidence="14">
    <location>
        <begin position="108"/>
        <end position="129"/>
    </location>
</feature>
<keyword evidence="14" id="KW-0961">Cell wall biogenesis/degradation</keyword>
<evidence type="ECO:0000256" key="9">
    <source>
        <dbReference type="ARBA" id="ARBA00023136"/>
    </source>
</evidence>
<dbReference type="GO" id="GO:0071555">
    <property type="term" value="P:cell wall organization"/>
    <property type="evidence" value="ECO:0007669"/>
    <property type="project" value="UniProtKB-KW"/>
</dbReference>